<evidence type="ECO:0000313" key="1">
    <source>
        <dbReference type="EMBL" id="QNO51885.1"/>
    </source>
</evidence>
<proteinExistence type="predicted"/>
<dbReference type="EMBL" id="MT631483">
    <property type="protein sequence ID" value="QNO51885.1"/>
    <property type="molecule type" value="Genomic_DNA"/>
</dbReference>
<name>A0A7G9YV51_9EURY</name>
<reference evidence="1" key="1">
    <citation type="submission" date="2020-06" db="EMBL/GenBank/DDBJ databases">
        <title>Unique genomic features of the anaerobic methanotrophic archaea.</title>
        <authorList>
            <person name="Chadwick G.L."/>
            <person name="Skennerton C.T."/>
            <person name="Laso-Perez R."/>
            <person name="Leu A.O."/>
            <person name="Speth D.R."/>
            <person name="Yu H."/>
            <person name="Morgan-Lang C."/>
            <person name="Hatzenpichler R."/>
            <person name="Goudeau D."/>
            <person name="Malmstrom R."/>
            <person name="Brazelton W.J."/>
            <person name="Woyke T."/>
            <person name="Hallam S.J."/>
            <person name="Tyson G.W."/>
            <person name="Wegener G."/>
            <person name="Boetius A."/>
            <person name="Orphan V."/>
        </authorList>
    </citation>
    <scope>NUCLEOTIDE SEQUENCE</scope>
</reference>
<gene>
    <name evidence="1" type="ORF">HCMLNGLJ_00005</name>
</gene>
<organism evidence="1">
    <name type="scientific">Candidatus Methanophagaceae archaeon ANME-1 ERB6</name>
    <dbReference type="NCBI Taxonomy" id="2759912"/>
    <lineage>
        <taxon>Archaea</taxon>
        <taxon>Methanobacteriati</taxon>
        <taxon>Methanobacteriota</taxon>
        <taxon>Stenosarchaea group</taxon>
        <taxon>Methanomicrobia</taxon>
        <taxon>Candidatus Methanophagales</taxon>
        <taxon>Candidatus Methanophagaceae</taxon>
    </lineage>
</organism>
<sequence>MVEKSDVKGFEIPTEFYRCESCEEELMTEDQFRKEMDKIIELKSEVLVSSVEGDYIKLPKELAKRLKGKSIELIPGEDRIVVIPK</sequence>
<accession>A0A7G9YV51</accession>
<dbReference type="AlphaFoldDB" id="A0A7G9YV51"/>
<protein>
    <submittedName>
        <fullName evidence="1">Uncharacterized protein</fullName>
    </submittedName>
</protein>